<evidence type="ECO:0000256" key="5">
    <source>
        <dbReference type="ARBA" id="ARBA00023136"/>
    </source>
</evidence>
<dbReference type="InterPro" id="IPR026015">
    <property type="entry name" value="ATP_synth_OSCP/delta_N_sf"/>
</dbReference>
<name>A0A934WZ22_9BACT</name>
<evidence type="ECO:0000256" key="4">
    <source>
        <dbReference type="ARBA" id="ARBA00023065"/>
    </source>
</evidence>
<keyword evidence="3 7" id="KW-0375">Hydrogen ion transport</keyword>
<dbReference type="PANTHER" id="PTHR11910">
    <property type="entry name" value="ATP SYNTHASE DELTA CHAIN"/>
    <property type="match status" value="1"/>
</dbReference>
<comment type="similarity">
    <text evidence="7">Belongs to the ATPase delta chain family.</text>
</comment>
<dbReference type="SUPFAM" id="SSF160527">
    <property type="entry name" value="V-type ATPase subunit E-like"/>
    <property type="match status" value="1"/>
</dbReference>
<organism evidence="8 9">
    <name type="scientific">Marivirga aurantiaca</name>
    <dbReference type="NCBI Taxonomy" id="2802615"/>
    <lineage>
        <taxon>Bacteria</taxon>
        <taxon>Pseudomonadati</taxon>
        <taxon>Bacteroidota</taxon>
        <taxon>Cytophagia</taxon>
        <taxon>Cytophagales</taxon>
        <taxon>Marivirgaceae</taxon>
        <taxon>Marivirga</taxon>
    </lineage>
</organism>
<dbReference type="GO" id="GO:0045259">
    <property type="term" value="C:proton-transporting ATP synthase complex"/>
    <property type="evidence" value="ECO:0007669"/>
    <property type="project" value="UniProtKB-KW"/>
</dbReference>
<keyword evidence="6 7" id="KW-0066">ATP synthesis</keyword>
<evidence type="ECO:0000256" key="1">
    <source>
        <dbReference type="ARBA" id="ARBA00004370"/>
    </source>
</evidence>
<comment type="caution">
    <text evidence="8">The sequence shown here is derived from an EMBL/GenBank/DDBJ whole genome shotgun (WGS) entry which is preliminary data.</text>
</comment>
<comment type="subcellular location">
    <subcellularLocation>
        <location evidence="7">Cell membrane</location>
        <topology evidence="7">Peripheral membrane protein</topology>
    </subcellularLocation>
    <subcellularLocation>
        <location evidence="1">Membrane</location>
    </subcellularLocation>
</comment>
<proteinExistence type="inferred from homology"/>
<keyword evidence="9" id="KW-1185">Reference proteome</keyword>
<dbReference type="NCBIfam" id="TIGR01145">
    <property type="entry name" value="ATP_synt_delta"/>
    <property type="match status" value="1"/>
</dbReference>
<reference evidence="8" key="1">
    <citation type="submission" date="2021-01" db="EMBL/GenBank/DDBJ databases">
        <title>Marivirga aurantiaca sp. nov., isolated from intertidal surface sediments.</title>
        <authorList>
            <person name="Zhang M."/>
        </authorList>
    </citation>
    <scope>NUCLEOTIDE SEQUENCE</scope>
    <source>
        <strain evidence="8">S37H4</strain>
    </source>
</reference>
<dbReference type="PROSITE" id="PS00389">
    <property type="entry name" value="ATPASE_DELTA"/>
    <property type="match status" value="1"/>
</dbReference>
<dbReference type="PRINTS" id="PR00125">
    <property type="entry name" value="ATPASEDELTA"/>
</dbReference>
<evidence type="ECO:0000313" key="9">
    <source>
        <dbReference type="Proteomes" id="UP000611723"/>
    </source>
</evidence>
<comment type="function">
    <text evidence="7">F(1)F(0) ATP synthase produces ATP from ADP in the presence of a proton or sodium gradient. F-type ATPases consist of two structural domains, F(1) containing the extramembraneous catalytic core and F(0) containing the membrane proton channel, linked together by a central stalk and a peripheral stalk. During catalysis, ATP synthesis in the catalytic domain of F(1) is coupled via a rotary mechanism of the central stalk subunits to proton translocation.</text>
</comment>
<keyword evidence="7" id="KW-1003">Cell membrane</keyword>
<keyword evidence="7" id="KW-0139">CF(1)</keyword>
<keyword evidence="5 7" id="KW-0472">Membrane</keyword>
<evidence type="ECO:0000256" key="7">
    <source>
        <dbReference type="HAMAP-Rule" id="MF_01416"/>
    </source>
</evidence>
<keyword evidence="2 7" id="KW-0813">Transport</keyword>
<dbReference type="AlphaFoldDB" id="A0A934WZ22"/>
<dbReference type="GO" id="GO:0046933">
    <property type="term" value="F:proton-transporting ATP synthase activity, rotational mechanism"/>
    <property type="evidence" value="ECO:0007669"/>
    <property type="project" value="UniProtKB-UniRule"/>
</dbReference>
<evidence type="ECO:0000256" key="2">
    <source>
        <dbReference type="ARBA" id="ARBA00022448"/>
    </source>
</evidence>
<evidence type="ECO:0000256" key="6">
    <source>
        <dbReference type="ARBA" id="ARBA00023310"/>
    </source>
</evidence>
<accession>A0A934WZ22</accession>
<dbReference type="Proteomes" id="UP000611723">
    <property type="component" value="Unassembled WGS sequence"/>
</dbReference>
<dbReference type="RefSeq" id="WP_201431515.1">
    <property type="nucleotide sequence ID" value="NZ_JAEQBW010000005.1"/>
</dbReference>
<dbReference type="InterPro" id="IPR020781">
    <property type="entry name" value="ATPase_OSCP/d_CS"/>
</dbReference>
<dbReference type="Pfam" id="PF00213">
    <property type="entry name" value="OSCP"/>
    <property type="match status" value="1"/>
</dbReference>
<keyword evidence="4 7" id="KW-0406">Ion transport</keyword>
<sequence length="185" mass="20844">MSEIRIASRYAKSLLDLTVEKNTLEATKNDIDLFLKVCEENRDFVLLLKNPIVQSGKKSAIIKSIFEGKVSDLTLAFFAIIARKGREAFLPEIAGSFIAQYNEFKGIIKAEVTTTFSLTPELKKEVEKVVKEISGKNVDLTEIVDKDIIGGFIIKVGDRQIDDTVSSKLNVLRREMTQNQYIKQI</sequence>
<dbReference type="InterPro" id="IPR000711">
    <property type="entry name" value="ATPase_OSCP/dsu"/>
</dbReference>
<dbReference type="SUPFAM" id="SSF47928">
    <property type="entry name" value="N-terminal domain of the delta subunit of the F1F0-ATP synthase"/>
    <property type="match status" value="1"/>
</dbReference>
<dbReference type="HAMAP" id="MF_01416">
    <property type="entry name" value="ATP_synth_delta_bact"/>
    <property type="match status" value="1"/>
</dbReference>
<gene>
    <name evidence="7 8" type="primary">atpH</name>
    <name evidence="8" type="ORF">JKA74_12410</name>
</gene>
<protein>
    <recommendedName>
        <fullName evidence="7">ATP synthase subunit delta</fullName>
    </recommendedName>
    <alternativeName>
        <fullName evidence="7">ATP synthase F(1) sector subunit delta</fullName>
    </alternativeName>
    <alternativeName>
        <fullName evidence="7">F-type ATPase subunit delta</fullName>
        <shortName evidence="7">F-ATPase subunit delta</shortName>
    </alternativeName>
</protein>
<evidence type="ECO:0000256" key="3">
    <source>
        <dbReference type="ARBA" id="ARBA00022781"/>
    </source>
</evidence>
<dbReference type="EMBL" id="JAEQBW010000005">
    <property type="protein sequence ID" value="MBK6265838.1"/>
    <property type="molecule type" value="Genomic_DNA"/>
</dbReference>
<comment type="function">
    <text evidence="7">This protein is part of the stalk that links CF(0) to CF(1). It either transmits conformational changes from CF(0) to CF(1) or is implicated in proton conduction.</text>
</comment>
<evidence type="ECO:0000313" key="8">
    <source>
        <dbReference type="EMBL" id="MBK6265838.1"/>
    </source>
</evidence>
<dbReference type="Gene3D" id="1.10.520.20">
    <property type="entry name" value="N-terminal domain of the delta subunit of the F1F0-ATP synthase"/>
    <property type="match status" value="1"/>
</dbReference>
<dbReference type="GO" id="GO:0005886">
    <property type="term" value="C:plasma membrane"/>
    <property type="evidence" value="ECO:0007669"/>
    <property type="project" value="UniProtKB-SubCell"/>
</dbReference>